<proteinExistence type="inferred from homology"/>
<dbReference type="Pfam" id="PF02252">
    <property type="entry name" value="PA28_C"/>
    <property type="match status" value="1"/>
</dbReference>
<keyword evidence="2" id="KW-0647">Proteasome</keyword>
<dbReference type="PANTHER" id="PTHR10660:SF2">
    <property type="entry name" value="LD45860P"/>
    <property type="match status" value="1"/>
</dbReference>
<feature type="domain" description="Proteasome activator PA28 C-terminal" evidence="4">
    <location>
        <begin position="104"/>
        <end position="246"/>
    </location>
</feature>
<dbReference type="GO" id="GO:2000045">
    <property type="term" value="P:regulation of G1/S transition of mitotic cell cycle"/>
    <property type="evidence" value="ECO:0007669"/>
    <property type="project" value="TreeGrafter"/>
</dbReference>
<dbReference type="AlphaFoldDB" id="A0AAN8FXB8"/>
<keyword evidence="6" id="KW-1185">Reference proteome</keyword>
<dbReference type="InterPro" id="IPR036997">
    <property type="entry name" value="PA28_C_sf"/>
</dbReference>
<evidence type="ECO:0000259" key="3">
    <source>
        <dbReference type="Pfam" id="PF02251"/>
    </source>
</evidence>
<comment type="similarity">
    <text evidence="1">Belongs to the PA28 family.</text>
</comment>
<protein>
    <recommendedName>
        <fullName evidence="7">Proteasome activator complex subunit 3</fullName>
    </recommendedName>
</protein>
<name>A0AAN8FXB8_PATCE</name>
<dbReference type="EMBL" id="JAZGQO010000021">
    <property type="protein sequence ID" value="KAK6166177.1"/>
    <property type="molecule type" value="Genomic_DNA"/>
</dbReference>
<evidence type="ECO:0000256" key="1">
    <source>
        <dbReference type="ARBA" id="ARBA00005883"/>
    </source>
</evidence>
<dbReference type="PANTHER" id="PTHR10660">
    <property type="entry name" value="PROTEASOME REGULATOR PA28"/>
    <property type="match status" value="1"/>
</dbReference>
<dbReference type="InterPro" id="IPR036996">
    <property type="entry name" value="PA28_N_sf"/>
</dbReference>
<gene>
    <name evidence="5" type="ORF">SNE40_022936</name>
</gene>
<dbReference type="GO" id="GO:0061133">
    <property type="term" value="F:endopeptidase activator activity"/>
    <property type="evidence" value="ECO:0007669"/>
    <property type="project" value="TreeGrafter"/>
</dbReference>
<dbReference type="Proteomes" id="UP001347796">
    <property type="component" value="Unassembled WGS sequence"/>
</dbReference>
<evidence type="ECO:0000313" key="6">
    <source>
        <dbReference type="Proteomes" id="UP001347796"/>
    </source>
</evidence>
<reference evidence="5 6" key="1">
    <citation type="submission" date="2024-01" db="EMBL/GenBank/DDBJ databases">
        <title>The genome of the rayed Mediterranean limpet Patella caerulea (Linnaeus, 1758).</title>
        <authorList>
            <person name="Anh-Thu Weber A."/>
            <person name="Halstead-Nussloch G."/>
        </authorList>
    </citation>
    <scope>NUCLEOTIDE SEQUENCE [LARGE SCALE GENOMIC DNA]</scope>
    <source>
        <strain evidence="5">AATW-2023a</strain>
        <tissue evidence="5">Whole specimen</tissue>
    </source>
</reference>
<dbReference type="Gene3D" id="1.20.120.180">
    <property type="entry name" value="Proteasome activator pa28, C-terminal domain"/>
    <property type="match status" value="1"/>
</dbReference>
<dbReference type="FunFam" id="1.20.120.180:FF:000001">
    <property type="entry name" value="Proteasome activator complex subunit 3"/>
    <property type="match status" value="1"/>
</dbReference>
<accession>A0AAN8FXB8</accession>
<dbReference type="InterPro" id="IPR036252">
    <property type="entry name" value="Proteasome_activ_sf"/>
</dbReference>
<evidence type="ECO:0008006" key="7">
    <source>
        <dbReference type="Google" id="ProtNLM"/>
    </source>
</evidence>
<organism evidence="5 6">
    <name type="scientific">Patella caerulea</name>
    <name type="common">Rayed Mediterranean limpet</name>
    <dbReference type="NCBI Taxonomy" id="87958"/>
    <lineage>
        <taxon>Eukaryota</taxon>
        <taxon>Metazoa</taxon>
        <taxon>Spiralia</taxon>
        <taxon>Lophotrochozoa</taxon>
        <taxon>Mollusca</taxon>
        <taxon>Gastropoda</taxon>
        <taxon>Patellogastropoda</taxon>
        <taxon>Patelloidea</taxon>
        <taxon>Patellidae</taxon>
        <taxon>Patella</taxon>
    </lineage>
</organism>
<comment type="caution">
    <text evidence="5">The sequence shown here is derived from an EMBL/GenBank/DDBJ whole genome shotgun (WGS) entry which is preliminary data.</text>
</comment>
<dbReference type="InterPro" id="IPR009077">
    <property type="entry name" value="Proteasome_activ_PA28"/>
</dbReference>
<feature type="domain" description="Proteasome activator PA28 N-terminal" evidence="3">
    <location>
        <begin position="5"/>
        <end position="62"/>
    </location>
</feature>
<dbReference type="GO" id="GO:0005654">
    <property type="term" value="C:nucleoplasm"/>
    <property type="evidence" value="ECO:0007669"/>
    <property type="project" value="TreeGrafter"/>
</dbReference>
<dbReference type="SUPFAM" id="SSF47216">
    <property type="entry name" value="Proteasome activator"/>
    <property type="match status" value="1"/>
</dbReference>
<evidence type="ECO:0000313" key="5">
    <source>
        <dbReference type="EMBL" id="KAK6166177.1"/>
    </source>
</evidence>
<dbReference type="GO" id="GO:0061136">
    <property type="term" value="P:regulation of proteasomal protein catabolic process"/>
    <property type="evidence" value="ECO:0007669"/>
    <property type="project" value="TreeGrafter"/>
</dbReference>
<sequence length="249" mass="28526">MSTKDANKQVEDFITKFKKEAENLVTDVFPRKIIQLEKINQEMKKTKACSIKADLNVPVPDPVVFHNQNDTKNNDSKKRKIDFTTGDLDHLTGSKVLVLPNGSVPVNAHIFKACEKLKPLINDLIDHANMVKMWISFLIPKIEDGNNFGVSIQEDTMAEARQVESDAATYLDQISRYYLTRAKIVSKVAKYPHVEDYRQAVTELDEKQYICLQLTTCEIRNHYASLHDIIFKNLDKIKKPRNANAESLY</sequence>
<evidence type="ECO:0000256" key="2">
    <source>
        <dbReference type="ARBA" id="ARBA00022942"/>
    </source>
</evidence>
<dbReference type="GO" id="GO:0005737">
    <property type="term" value="C:cytoplasm"/>
    <property type="evidence" value="ECO:0007669"/>
    <property type="project" value="TreeGrafter"/>
</dbReference>
<dbReference type="Pfam" id="PF02251">
    <property type="entry name" value="PA28_N"/>
    <property type="match status" value="1"/>
</dbReference>
<evidence type="ECO:0000259" key="4">
    <source>
        <dbReference type="Pfam" id="PF02252"/>
    </source>
</evidence>
<dbReference type="InterPro" id="IPR003186">
    <property type="entry name" value="PA28_C"/>
</dbReference>
<dbReference type="GO" id="GO:0008537">
    <property type="term" value="C:proteasome activator complex"/>
    <property type="evidence" value="ECO:0007669"/>
    <property type="project" value="InterPro"/>
</dbReference>
<dbReference type="Gene3D" id="1.20.5.120">
    <property type="entry name" value="Proteasome activator pa28, N-terminal domain"/>
    <property type="match status" value="1"/>
</dbReference>
<dbReference type="InterPro" id="IPR003185">
    <property type="entry name" value="Proteasome_activ_PA28_N"/>
</dbReference>